<sequence>MKNVSFITLFVLSVSTQAFSQRQELTISPTGIFYPSYQLVQYERYLTTRQSLTISLGYNGNDTQKRAYGLISPPRTDVFTNTRLAIGYRYYIPGLGIGDALTLFGSARMVVDYSNLQLQPDAAYPMPTDSLRASGFSLAPELLFGGKATIGKRITLSGAIGAQYLVKLFSTNHITQNPGYWDSVYWKNDRQDWQQKRNVATHFRQGWFPSIQFTVGIILGKHATSGSIR</sequence>
<evidence type="ECO:0000313" key="2">
    <source>
        <dbReference type="EMBL" id="QMW05119.1"/>
    </source>
</evidence>
<feature type="chain" id="PRO_5028848487" description="Outer membrane protein beta-barrel domain-containing protein" evidence="1">
    <location>
        <begin position="21"/>
        <end position="229"/>
    </location>
</feature>
<name>A0A7G5H1X7_9BACT</name>
<feature type="signal peptide" evidence="1">
    <location>
        <begin position="1"/>
        <end position="20"/>
    </location>
</feature>
<organism evidence="2 3">
    <name type="scientific">Spirosoma foliorum</name>
    <dbReference type="NCBI Taxonomy" id="2710596"/>
    <lineage>
        <taxon>Bacteria</taxon>
        <taxon>Pseudomonadati</taxon>
        <taxon>Bacteroidota</taxon>
        <taxon>Cytophagia</taxon>
        <taxon>Cytophagales</taxon>
        <taxon>Cytophagaceae</taxon>
        <taxon>Spirosoma</taxon>
    </lineage>
</organism>
<dbReference type="KEGG" id="sfol:H3H32_09630"/>
<proteinExistence type="predicted"/>
<evidence type="ECO:0000313" key="3">
    <source>
        <dbReference type="Proteomes" id="UP000515369"/>
    </source>
</evidence>
<evidence type="ECO:0000256" key="1">
    <source>
        <dbReference type="SAM" id="SignalP"/>
    </source>
</evidence>
<keyword evidence="3" id="KW-1185">Reference proteome</keyword>
<dbReference type="AlphaFoldDB" id="A0A7G5H1X7"/>
<dbReference type="Proteomes" id="UP000515369">
    <property type="component" value="Chromosome"/>
</dbReference>
<reference evidence="2 3" key="1">
    <citation type="submission" date="2020-07" db="EMBL/GenBank/DDBJ databases">
        <title>Spirosoma foliorum sp. nov., isolated from the leaves on the Nejang mountain Korea, Republic of.</title>
        <authorList>
            <person name="Ho H."/>
            <person name="Lee Y.-J."/>
            <person name="Nurcahyanto D.-A."/>
            <person name="Kim S.-G."/>
        </authorList>
    </citation>
    <scope>NUCLEOTIDE SEQUENCE [LARGE SCALE GENOMIC DNA]</scope>
    <source>
        <strain evidence="2 3">PL0136</strain>
    </source>
</reference>
<gene>
    <name evidence="2" type="ORF">H3H32_09630</name>
</gene>
<accession>A0A7G5H1X7</accession>
<protein>
    <recommendedName>
        <fullName evidence="4">Outer membrane protein beta-barrel domain-containing protein</fullName>
    </recommendedName>
</protein>
<keyword evidence="1" id="KW-0732">Signal</keyword>
<dbReference type="RefSeq" id="WP_182462467.1">
    <property type="nucleotide sequence ID" value="NZ_CP059732.1"/>
</dbReference>
<dbReference type="EMBL" id="CP059732">
    <property type="protein sequence ID" value="QMW05119.1"/>
    <property type="molecule type" value="Genomic_DNA"/>
</dbReference>
<evidence type="ECO:0008006" key="4">
    <source>
        <dbReference type="Google" id="ProtNLM"/>
    </source>
</evidence>